<keyword evidence="3" id="KW-1185">Reference proteome</keyword>
<evidence type="ECO:0000313" key="3">
    <source>
        <dbReference type="Proteomes" id="UP001302602"/>
    </source>
</evidence>
<evidence type="ECO:0000256" key="1">
    <source>
        <dbReference type="SAM" id="MobiDB-lite"/>
    </source>
</evidence>
<feature type="region of interest" description="Disordered" evidence="1">
    <location>
        <begin position="55"/>
        <end position="129"/>
    </location>
</feature>
<comment type="caution">
    <text evidence="2">The sequence shown here is derived from an EMBL/GenBank/DDBJ whole genome shotgun (WGS) entry which is preliminary data.</text>
</comment>
<dbReference type="InterPro" id="IPR022190">
    <property type="entry name" value="DUF3716"/>
</dbReference>
<dbReference type="RefSeq" id="XP_062642767.1">
    <property type="nucleotide sequence ID" value="XM_062793995.1"/>
</dbReference>
<proteinExistence type="predicted"/>
<dbReference type="GeneID" id="87830764"/>
<sequence>MSDIPMASGIQRPTQQNEILAQLAQIPQDQLANFLRVLAGMSTVAQGGNLTNILPASSAAGTGPDTPAKPSSRPAATGTREDDSLHDFDNTSTHRSRHVADRSRRDMVSASVIEDDDLEDDTPRLGRQPARTTTQKNEYNWVLGDQTLPVAALSGVTPPSRNPLMYTAYILNNLARSSPDENLLWSILRAGGGIRYIVRLLKVKERAQGPDGTPYPVLKWGRPQQRTAIAAYAKLAQTNNGVSCTTCQNASSVGPFRSCIATGEFSGACTNCQYHSRAAQCSLRNGADETGTVQRGTKRARTDISPSEQRPRPRTSASGFRHDSARLQNEDHIHQSGAAPSGTSAKQLFRILFCSMPTAELEAIVKDGRLELDRRGSTI</sequence>
<dbReference type="AlphaFoldDB" id="A0AAN6TQU3"/>
<feature type="compositionally biased region" description="Basic and acidic residues" evidence="1">
    <location>
        <begin position="79"/>
        <end position="89"/>
    </location>
</feature>
<organism evidence="2 3">
    <name type="scientific">Parathielavia appendiculata</name>
    <dbReference type="NCBI Taxonomy" id="2587402"/>
    <lineage>
        <taxon>Eukaryota</taxon>
        <taxon>Fungi</taxon>
        <taxon>Dikarya</taxon>
        <taxon>Ascomycota</taxon>
        <taxon>Pezizomycotina</taxon>
        <taxon>Sordariomycetes</taxon>
        <taxon>Sordariomycetidae</taxon>
        <taxon>Sordariales</taxon>
        <taxon>Chaetomiaceae</taxon>
        <taxon>Parathielavia</taxon>
    </lineage>
</organism>
<feature type="compositionally biased region" description="Basic and acidic residues" evidence="1">
    <location>
        <begin position="98"/>
        <end position="107"/>
    </location>
</feature>
<evidence type="ECO:0000313" key="2">
    <source>
        <dbReference type="EMBL" id="KAK4118994.1"/>
    </source>
</evidence>
<reference evidence="2" key="1">
    <citation type="journal article" date="2023" name="Mol. Phylogenet. Evol.">
        <title>Genome-scale phylogeny and comparative genomics of the fungal order Sordariales.</title>
        <authorList>
            <person name="Hensen N."/>
            <person name="Bonometti L."/>
            <person name="Westerberg I."/>
            <person name="Brannstrom I.O."/>
            <person name="Guillou S."/>
            <person name="Cros-Aarteil S."/>
            <person name="Calhoun S."/>
            <person name="Haridas S."/>
            <person name="Kuo A."/>
            <person name="Mondo S."/>
            <person name="Pangilinan J."/>
            <person name="Riley R."/>
            <person name="LaButti K."/>
            <person name="Andreopoulos B."/>
            <person name="Lipzen A."/>
            <person name="Chen C."/>
            <person name="Yan M."/>
            <person name="Daum C."/>
            <person name="Ng V."/>
            <person name="Clum A."/>
            <person name="Steindorff A."/>
            <person name="Ohm R.A."/>
            <person name="Martin F."/>
            <person name="Silar P."/>
            <person name="Natvig D.O."/>
            <person name="Lalanne C."/>
            <person name="Gautier V."/>
            <person name="Ament-Velasquez S.L."/>
            <person name="Kruys A."/>
            <person name="Hutchinson M.I."/>
            <person name="Powell A.J."/>
            <person name="Barry K."/>
            <person name="Miller A.N."/>
            <person name="Grigoriev I.V."/>
            <person name="Debuchy R."/>
            <person name="Gladieux P."/>
            <person name="Hiltunen Thoren M."/>
            <person name="Johannesson H."/>
        </authorList>
    </citation>
    <scope>NUCLEOTIDE SEQUENCE</scope>
    <source>
        <strain evidence="2">CBS 731.68</strain>
    </source>
</reference>
<reference evidence="2" key="2">
    <citation type="submission" date="2023-05" db="EMBL/GenBank/DDBJ databases">
        <authorList>
            <consortium name="Lawrence Berkeley National Laboratory"/>
            <person name="Steindorff A."/>
            <person name="Hensen N."/>
            <person name="Bonometti L."/>
            <person name="Westerberg I."/>
            <person name="Brannstrom I.O."/>
            <person name="Guillou S."/>
            <person name="Cros-Aarteil S."/>
            <person name="Calhoun S."/>
            <person name="Haridas S."/>
            <person name="Kuo A."/>
            <person name="Mondo S."/>
            <person name="Pangilinan J."/>
            <person name="Riley R."/>
            <person name="Labutti K."/>
            <person name="Andreopoulos B."/>
            <person name="Lipzen A."/>
            <person name="Chen C."/>
            <person name="Yanf M."/>
            <person name="Daum C."/>
            <person name="Ng V."/>
            <person name="Clum A."/>
            <person name="Ohm R."/>
            <person name="Martin F."/>
            <person name="Silar P."/>
            <person name="Natvig D."/>
            <person name="Lalanne C."/>
            <person name="Gautier V."/>
            <person name="Ament-Velasquez S.L."/>
            <person name="Kruys A."/>
            <person name="Hutchinson M.I."/>
            <person name="Powell A.J."/>
            <person name="Barry K."/>
            <person name="Miller A.N."/>
            <person name="Grigoriev I.V."/>
            <person name="Debuchy R."/>
            <person name="Gladieux P."/>
            <person name="Thoren M.H."/>
            <person name="Johannesson H."/>
        </authorList>
    </citation>
    <scope>NUCLEOTIDE SEQUENCE</scope>
    <source>
        <strain evidence="2">CBS 731.68</strain>
    </source>
</reference>
<gene>
    <name evidence="2" type="ORF">N657DRAFT_650680</name>
</gene>
<name>A0AAN6TQU3_9PEZI</name>
<dbReference type="EMBL" id="MU853255">
    <property type="protein sequence ID" value="KAK4118994.1"/>
    <property type="molecule type" value="Genomic_DNA"/>
</dbReference>
<feature type="region of interest" description="Disordered" evidence="1">
    <location>
        <begin position="288"/>
        <end position="327"/>
    </location>
</feature>
<protein>
    <submittedName>
        <fullName evidence="2">Uncharacterized protein</fullName>
    </submittedName>
</protein>
<dbReference type="Proteomes" id="UP001302602">
    <property type="component" value="Unassembled WGS sequence"/>
</dbReference>
<accession>A0AAN6TQU3</accession>
<dbReference type="Pfam" id="PF12511">
    <property type="entry name" value="DUF3716"/>
    <property type="match status" value="1"/>
</dbReference>